<evidence type="ECO:0000256" key="1">
    <source>
        <dbReference type="ARBA" id="ARBA00009283"/>
    </source>
</evidence>
<dbReference type="PANTHER" id="PTHR11782">
    <property type="entry name" value="ADENOSINE/GUANOSINE DIPHOSPHATASE"/>
    <property type="match status" value="1"/>
</dbReference>
<evidence type="ECO:0000256" key="6">
    <source>
        <dbReference type="SAM" id="Phobius"/>
    </source>
</evidence>
<sequence>MPPPTLSIKLVAFYSASILYCSKMNNKLKLMGLIPFFLLMVFVLPTSAAYKFTNPRIVLPVRSKGLDADSRSYAVVFDAGSTGSRVHVFCFDQNFDLLPVGNDTDFEFFAQVRPGLSAYAKDPQAAANSLVPLLNEAESVVPEEFSPKTPVKLGATAGLRLLEGDSAERILEAVRDLLSHGSLEYEADDVSILSGSQEGYYMWIAINYMVGNLGKPYSETAAVIDQGGGSVQMAYAISRENAEKAPTVADGEDPYVEKFLLRGAEYYVYVHSYLSYGLLASRAEILKVSRNSSNECVATGYNGVYKYGGKEYKASSSPTGTSFKKCRTLVLKALKVNAPCNYVNCTFGGVWNGGGGDGQNNFYASSFFFSMSQAAGFVDANAYTATASAADFKKAAKRACETRFEDASSRFPNALEEDLPFLCMDFTYEYTLLVDGFGLHPQKKFSVEEKVKYKNSLMEAAWPLGSAIEAVSPSSASFLK</sequence>
<dbReference type="GO" id="GO:0017110">
    <property type="term" value="F:nucleoside diphosphate phosphatase activity"/>
    <property type="evidence" value="ECO:0000318"/>
    <property type="project" value="GO_Central"/>
</dbReference>
<evidence type="ECO:0008006" key="9">
    <source>
        <dbReference type="Google" id="ProtNLM"/>
    </source>
</evidence>
<evidence type="ECO:0000256" key="3">
    <source>
        <dbReference type="PIRSR" id="PIRSR600407-1"/>
    </source>
</evidence>
<comment type="similarity">
    <text evidence="1 5">Belongs to the GDA1/CD39 NTPase family.</text>
</comment>
<feature type="binding site" evidence="4">
    <location>
        <begin position="228"/>
        <end position="232"/>
    </location>
    <ligand>
        <name>ATP</name>
        <dbReference type="ChEBI" id="CHEBI:30616"/>
    </ligand>
</feature>
<proteinExistence type="inferred from homology"/>
<gene>
    <name evidence="7" type="ORF">POPTR_019G031200</name>
</gene>
<feature type="transmembrane region" description="Helical" evidence="6">
    <location>
        <begin position="6"/>
        <end position="23"/>
    </location>
</feature>
<dbReference type="GO" id="GO:0005524">
    <property type="term" value="F:ATP binding"/>
    <property type="evidence" value="ECO:0007669"/>
    <property type="project" value="UniProtKB-KW"/>
</dbReference>
<dbReference type="GO" id="GO:0009134">
    <property type="term" value="P:nucleoside diphosphate catabolic process"/>
    <property type="evidence" value="ECO:0000318"/>
    <property type="project" value="GO_Central"/>
</dbReference>
<feature type="transmembrane region" description="Helical" evidence="6">
    <location>
        <begin position="30"/>
        <end position="50"/>
    </location>
</feature>
<dbReference type="InParanoid" id="A0A2K1WNQ1"/>
<dbReference type="ExpressionAtlas" id="A0A2K1WNQ1">
    <property type="expression patterns" value="differential"/>
</dbReference>
<keyword evidence="6" id="KW-1133">Transmembrane helix</keyword>
<reference evidence="7 8" key="1">
    <citation type="journal article" date="2006" name="Science">
        <title>The genome of black cottonwood, Populus trichocarpa (Torr. &amp; Gray).</title>
        <authorList>
            <person name="Tuskan G.A."/>
            <person name="Difazio S."/>
            <person name="Jansson S."/>
            <person name="Bohlmann J."/>
            <person name="Grigoriev I."/>
            <person name="Hellsten U."/>
            <person name="Putnam N."/>
            <person name="Ralph S."/>
            <person name="Rombauts S."/>
            <person name="Salamov A."/>
            <person name="Schein J."/>
            <person name="Sterck L."/>
            <person name="Aerts A."/>
            <person name="Bhalerao R.R."/>
            <person name="Bhalerao R.P."/>
            <person name="Blaudez D."/>
            <person name="Boerjan W."/>
            <person name="Brun A."/>
            <person name="Brunner A."/>
            <person name="Busov V."/>
            <person name="Campbell M."/>
            <person name="Carlson J."/>
            <person name="Chalot M."/>
            <person name="Chapman J."/>
            <person name="Chen G.L."/>
            <person name="Cooper D."/>
            <person name="Coutinho P.M."/>
            <person name="Couturier J."/>
            <person name="Covert S."/>
            <person name="Cronk Q."/>
            <person name="Cunningham R."/>
            <person name="Davis J."/>
            <person name="Degroeve S."/>
            <person name="Dejardin A."/>
            <person name="Depamphilis C."/>
            <person name="Detter J."/>
            <person name="Dirks B."/>
            <person name="Dubchak I."/>
            <person name="Duplessis S."/>
            <person name="Ehlting J."/>
            <person name="Ellis B."/>
            <person name="Gendler K."/>
            <person name="Goodstein D."/>
            <person name="Gribskov M."/>
            <person name="Grimwood J."/>
            <person name="Groover A."/>
            <person name="Gunter L."/>
            <person name="Hamberger B."/>
            <person name="Heinze B."/>
            <person name="Helariutta Y."/>
            <person name="Henrissat B."/>
            <person name="Holligan D."/>
            <person name="Holt R."/>
            <person name="Huang W."/>
            <person name="Islam-Faridi N."/>
            <person name="Jones S."/>
            <person name="Jones-Rhoades M."/>
            <person name="Jorgensen R."/>
            <person name="Joshi C."/>
            <person name="Kangasjarvi J."/>
            <person name="Karlsson J."/>
            <person name="Kelleher C."/>
            <person name="Kirkpatrick R."/>
            <person name="Kirst M."/>
            <person name="Kohler A."/>
            <person name="Kalluri U."/>
            <person name="Larimer F."/>
            <person name="Leebens-Mack J."/>
            <person name="Leple J.C."/>
            <person name="Locascio P."/>
            <person name="Lou Y."/>
            <person name="Lucas S."/>
            <person name="Martin F."/>
            <person name="Montanini B."/>
            <person name="Napoli C."/>
            <person name="Nelson D.R."/>
            <person name="Nelson C."/>
            <person name="Nieminen K."/>
            <person name="Nilsson O."/>
            <person name="Pereda V."/>
            <person name="Peter G."/>
            <person name="Philippe R."/>
            <person name="Pilate G."/>
            <person name="Poliakov A."/>
            <person name="Razumovskaya J."/>
            <person name="Richardson P."/>
            <person name="Rinaldi C."/>
            <person name="Ritland K."/>
            <person name="Rouze P."/>
            <person name="Ryaboy D."/>
            <person name="Schmutz J."/>
            <person name="Schrader J."/>
            <person name="Segerman B."/>
            <person name="Shin H."/>
            <person name="Siddiqui A."/>
            <person name="Sterky F."/>
            <person name="Terry A."/>
            <person name="Tsai C.J."/>
            <person name="Uberbacher E."/>
            <person name="Unneberg P."/>
            <person name="Vahala J."/>
            <person name="Wall K."/>
            <person name="Wessler S."/>
            <person name="Yang G."/>
            <person name="Yin T."/>
            <person name="Douglas C."/>
            <person name="Marra M."/>
            <person name="Sandberg G."/>
            <person name="Van de Peer Y."/>
            <person name="Rokhsar D."/>
        </authorList>
    </citation>
    <scope>NUCLEOTIDE SEQUENCE [LARGE SCALE GENOMIC DNA]</scope>
    <source>
        <strain evidence="8">cv. Nisqually</strain>
    </source>
</reference>
<feature type="active site" description="Proton acceptor" evidence="3">
    <location>
        <position position="198"/>
    </location>
</feature>
<evidence type="ECO:0000313" key="7">
    <source>
        <dbReference type="EMBL" id="PNS90157.1"/>
    </source>
</evidence>
<protein>
    <recommendedName>
        <fullName evidence="9">Apyrase</fullName>
    </recommendedName>
</protein>
<keyword evidence="8" id="KW-1185">Reference proteome</keyword>
<accession>A0A2K1WNQ1</accession>
<dbReference type="AlphaFoldDB" id="A0A2K1WNQ1"/>
<dbReference type="EMBL" id="CM009308">
    <property type="protein sequence ID" value="PNS90157.1"/>
    <property type="molecule type" value="Genomic_DNA"/>
</dbReference>
<keyword evidence="4" id="KW-0067">ATP-binding</keyword>
<dbReference type="Gene3D" id="3.30.420.40">
    <property type="match status" value="1"/>
</dbReference>
<name>A0A2K1WNQ1_POPTR</name>
<evidence type="ECO:0000256" key="5">
    <source>
        <dbReference type="RuleBase" id="RU003833"/>
    </source>
</evidence>
<evidence type="ECO:0000256" key="2">
    <source>
        <dbReference type="ARBA" id="ARBA00022801"/>
    </source>
</evidence>
<keyword evidence="6" id="KW-0812">Transmembrane</keyword>
<dbReference type="Proteomes" id="UP000006729">
    <property type="component" value="Chromosome 19"/>
</dbReference>
<keyword evidence="4" id="KW-0547">Nucleotide-binding</keyword>
<dbReference type="Pfam" id="PF01150">
    <property type="entry name" value="GDA1_CD39"/>
    <property type="match status" value="1"/>
</dbReference>
<evidence type="ECO:0000313" key="8">
    <source>
        <dbReference type="Proteomes" id="UP000006729"/>
    </source>
</evidence>
<keyword evidence="6" id="KW-0472">Membrane</keyword>
<dbReference type="Gene3D" id="3.30.420.150">
    <property type="entry name" value="Exopolyphosphatase. Domain 2"/>
    <property type="match status" value="1"/>
</dbReference>
<keyword evidence="2 5" id="KW-0378">Hydrolase</keyword>
<dbReference type="InterPro" id="IPR000407">
    <property type="entry name" value="GDA1_CD39_NTPase"/>
</dbReference>
<evidence type="ECO:0000256" key="4">
    <source>
        <dbReference type="PIRSR" id="PIRSR600407-2"/>
    </source>
</evidence>
<dbReference type="PANTHER" id="PTHR11782:SF83">
    <property type="entry name" value="GUANOSINE-DIPHOSPHATASE"/>
    <property type="match status" value="1"/>
</dbReference>
<dbReference type="FunFam" id="3.30.420.150:FF:000008">
    <property type="entry name" value="Apyrase 1"/>
    <property type="match status" value="1"/>
</dbReference>
<organism evidence="7 8">
    <name type="scientific">Populus trichocarpa</name>
    <name type="common">Western balsam poplar</name>
    <name type="synonym">Populus balsamifera subsp. trichocarpa</name>
    <dbReference type="NCBI Taxonomy" id="3694"/>
    <lineage>
        <taxon>Eukaryota</taxon>
        <taxon>Viridiplantae</taxon>
        <taxon>Streptophyta</taxon>
        <taxon>Embryophyta</taxon>
        <taxon>Tracheophyta</taxon>
        <taxon>Spermatophyta</taxon>
        <taxon>Magnoliopsida</taxon>
        <taxon>eudicotyledons</taxon>
        <taxon>Gunneridae</taxon>
        <taxon>Pentapetalae</taxon>
        <taxon>rosids</taxon>
        <taxon>fabids</taxon>
        <taxon>Malpighiales</taxon>
        <taxon>Salicaceae</taxon>
        <taxon>Saliceae</taxon>
        <taxon>Populus</taxon>
    </lineage>
</organism>
<dbReference type="GO" id="GO:0016020">
    <property type="term" value="C:membrane"/>
    <property type="evidence" value="ECO:0000318"/>
    <property type="project" value="GO_Central"/>
</dbReference>
<dbReference type="PROSITE" id="PS01238">
    <property type="entry name" value="GDA1_CD39_NTPASE"/>
    <property type="match status" value="1"/>
</dbReference>
<dbReference type="STRING" id="3694.A0A2K1WNQ1"/>